<dbReference type="VEuPathDB" id="FungiDB:PC110_g18218"/>
<evidence type="ECO:0000256" key="1">
    <source>
        <dbReference type="SAM" id="MobiDB-lite"/>
    </source>
</evidence>
<accession>A0A8T1IB21</accession>
<evidence type="ECO:0000313" key="2">
    <source>
        <dbReference type="EMBL" id="KAG3220342.1"/>
    </source>
</evidence>
<proteinExistence type="predicted"/>
<feature type="compositionally biased region" description="Acidic residues" evidence="1">
    <location>
        <begin position="151"/>
        <end position="168"/>
    </location>
</feature>
<dbReference type="Proteomes" id="UP000760860">
    <property type="component" value="Unassembled WGS sequence"/>
</dbReference>
<name>A0A8T1IB21_9STRA</name>
<organism evidence="2 3">
    <name type="scientific">Phytophthora cactorum</name>
    <dbReference type="NCBI Taxonomy" id="29920"/>
    <lineage>
        <taxon>Eukaryota</taxon>
        <taxon>Sar</taxon>
        <taxon>Stramenopiles</taxon>
        <taxon>Oomycota</taxon>
        <taxon>Peronosporomycetes</taxon>
        <taxon>Peronosporales</taxon>
        <taxon>Peronosporaceae</taxon>
        <taxon>Phytophthora</taxon>
    </lineage>
</organism>
<gene>
    <name evidence="2" type="ORF">PC129_g8903</name>
</gene>
<protein>
    <submittedName>
        <fullName evidence="2">Uncharacterized protein</fullName>
    </submittedName>
</protein>
<dbReference type="AlphaFoldDB" id="A0A8T1IB21"/>
<evidence type="ECO:0000313" key="3">
    <source>
        <dbReference type="Proteomes" id="UP000760860"/>
    </source>
</evidence>
<dbReference type="EMBL" id="RCMV01000268">
    <property type="protein sequence ID" value="KAG3220342.1"/>
    <property type="molecule type" value="Genomic_DNA"/>
</dbReference>
<comment type="caution">
    <text evidence="2">The sequence shown here is derived from an EMBL/GenBank/DDBJ whole genome shotgun (WGS) entry which is preliminary data.</text>
</comment>
<reference evidence="2" key="1">
    <citation type="submission" date="2018-05" db="EMBL/GenBank/DDBJ databases">
        <title>Effector identification in a new, highly contiguous assembly of the strawberry crown rot pathogen Phytophthora cactorum.</title>
        <authorList>
            <person name="Armitage A.D."/>
            <person name="Nellist C.F."/>
            <person name="Bates H."/>
            <person name="Vickerstaff R.J."/>
            <person name="Harrison R.J."/>
        </authorList>
    </citation>
    <scope>NUCLEOTIDE SEQUENCE</scope>
    <source>
        <strain evidence="2">P421</strain>
    </source>
</reference>
<sequence>MEAHQSVGRVLYLPDGSFYVQACLPGVNFCPEVHVSDAGLGECRGGALMDTVDTIDSHENNEEEVPATAAPKSVSLLDVVDAIDSDDDDETVGAQSQASLQDAVSAMNLDNEELPDEQTRPTQVAMSGAALDLCPPIDLDRLSDTDSSSSSEEESDDYDSEDTESDEEFVGRRTARAPQVSLWECDYLPVADVDKLIRANMAEAEAKKPWRFVFRCLKVPFNFKRINDPFDVFFMRWDEFWLVHGRAVWERDFWQPLVPGSTEYYRRKWRQTRAQRAFRELGTDLVQRLGEDYRLALGKALKEGWWYRTEPFPLRRLFLKNCSLYEEYLATRVTDRWPRGKNFLMKRGLKPLWWLTDSSPSTGTNSYGL</sequence>
<feature type="region of interest" description="Disordered" evidence="1">
    <location>
        <begin position="140"/>
        <end position="173"/>
    </location>
</feature>